<dbReference type="EMBL" id="BGPR01018005">
    <property type="protein sequence ID" value="GBN78005.1"/>
    <property type="molecule type" value="Genomic_DNA"/>
</dbReference>
<organism evidence="1 2">
    <name type="scientific">Araneus ventricosus</name>
    <name type="common">Orbweaver spider</name>
    <name type="synonym">Epeira ventricosa</name>
    <dbReference type="NCBI Taxonomy" id="182803"/>
    <lineage>
        <taxon>Eukaryota</taxon>
        <taxon>Metazoa</taxon>
        <taxon>Ecdysozoa</taxon>
        <taxon>Arthropoda</taxon>
        <taxon>Chelicerata</taxon>
        <taxon>Arachnida</taxon>
        <taxon>Araneae</taxon>
        <taxon>Araneomorphae</taxon>
        <taxon>Entelegynae</taxon>
        <taxon>Araneoidea</taxon>
        <taxon>Araneidae</taxon>
        <taxon>Araneus</taxon>
    </lineage>
</organism>
<evidence type="ECO:0000313" key="1">
    <source>
        <dbReference type="EMBL" id="GBN78005.1"/>
    </source>
</evidence>
<dbReference type="AlphaFoldDB" id="A0A4Y2RSW7"/>
<sequence>MQADHFLLDKNTVRVEKNPGCNPGVDFSFRQLILDCPSLRRVYPRAEKNCSTTVSILLGIFFNFFKIDTEDIPCDTTITLSDDTCRKFRPYPRDMRGWIQDRLSEYVGFYNSVESTLTRNNILTLLLLII</sequence>
<dbReference type="Proteomes" id="UP000499080">
    <property type="component" value="Unassembled WGS sequence"/>
</dbReference>
<comment type="caution">
    <text evidence="1">The sequence shown here is derived from an EMBL/GenBank/DDBJ whole genome shotgun (WGS) entry which is preliminary data.</text>
</comment>
<keyword evidence="2" id="KW-1185">Reference proteome</keyword>
<proteinExistence type="predicted"/>
<reference evidence="1 2" key="1">
    <citation type="journal article" date="2019" name="Sci. Rep.">
        <title>Orb-weaving spider Araneus ventricosus genome elucidates the spidroin gene catalogue.</title>
        <authorList>
            <person name="Kono N."/>
            <person name="Nakamura H."/>
            <person name="Ohtoshi R."/>
            <person name="Moran D.A.P."/>
            <person name="Shinohara A."/>
            <person name="Yoshida Y."/>
            <person name="Fujiwara M."/>
            <person name="Mori M."/>
            <person name="Tomita M."/>
            <person name="Arakawa K."/>
        </authorList>
    </citation>
    <scope>NUCLEOTIDE SEQUENCE [LARGE SCALE GENOMIC DNA]</scope>
</reference>
<gene>
    <name evidence="1" type="ORF">AVEN_213743_1</name>
</gene>
<name>A0A4Y2RSW7_ARAVE</name>
<accession>A0A4Y2RSW7</accession>
<protein>
    <submittedName>
        <fullName evidence="1">Uncharacterized protein</fullName>
    </submittedName>
</protein>
<evidence type="ECO:0000313" key="2">
    <source>
        <dbReference type="Proteomes" id="UP000499080"/>
    </source>
</evidence>